<dbReference type="InterPro" id="IPR003593">
    <property type="entry name" value="AAA+_ATPase"/>
</dbReference>
<dbReference type="EMBL" id="FMYM01000001">
    <property type="protein sequence ID" value="SDB82976.1"/>
    <property type="molecule type" value="Genomic_DNA"/>
</dbReference>
<dbReference type="PANTHER" id="PTHR30258:SF2">
    <property type="entry name" value="COMG OPERON PROTEIN 1"/>
    <property type="match status" value="1"/>
</dbReference>
<dbReference type="Pfam" id="PF00437">
    <property type="entry name" value="T2SSE"/>
    <property type="match status" value="1"/>
</dbReference>
<dbReference type="GO" id="GO:0016887">
    <property type="term" value="F:ATP hydrolysis activity"/>
    <property type="evidence" value="ECO:0007669"/>
    <property type="project" value="TreeGrafter"/>
</dbReference>
<proteinExistence type="inferred from homology"/>
<dbReference type="GO" id="GO:0005886">
    <property type="term" value="C:plasma membrane"/>
    <property type="evidence" value="ECO:0007669"/>
    <property type="project" value="TreeGrafter"/>
</dbReference>
<name>A0A1G6GP64_9BACI</name>
<dbReference type="GO" id="GO:0005524">
    <property type="term" value="F:ATP binding"/>
    <property type="evidence" value="ECO:0007669"/>
    <property type="project" value="UniProtKB-KW"/>
</dbReference>
<gene>
    <name evidence="5" type="ORF">SAMN05421737_101233</name>
</gene>
<dbReference type="InterPro" id="IPR027417">
    <property type="entry name" value="P-loop_NTPase"/>
</dbReference>
<keyword evidence="6" id="KW-1185">Reference proteome</keyword>
<dbReference type="CDD" id="cd01129">
    <property type="entry name" value="PulE-GspE-like"/>
    <property type="match status" value="1"/>
</dbReference>
<keyword evidence="2" id="KW-0547">Nucleotide-binding</keyword>
<evidence type="ECO:0000256" key="2">
    <source>
        <dbReference type="ARBA" id="ARBA00022741"/>
    </source>
</evidence>
<dbReference type="SMART" id="SM00382">
    <property type="entry name" value="AAA"/>
    <property type="match status" value="1"/>
</dbReference>
<protein>
    <submittedName>
        <fullName evidence="5">Competence-related pilin export protein ComGA</fullName>
    </submittedName>
</protein>
<evidence type="ECO:0000259" key="4">
    <source>
        <dbReference type="PROSITE" id="PS00662"/>
    </source>
</evidence>
<dbReference type="STRING" id="1464122.SAMN05421737_101233"/>
<dbReference type="PROSITE" id="PS00662">
    <property type="entry name" value="T2SP_E"/>
    <property type="match status" value="1"/>
</dbReference>
<keyword evidence="3" id="KW-0067">ATP-binding</keyword>
<dbReference type="SUPFAM" id="SSF52540">
    <property type="entry name" value="P-loop containing nucleoside triphosphate hydrolases"/>
    <property type="match status" value="1"/>
</dbReference>
<feature type="domain" description="Bacterial type II secretion system protein E" evidence="4">
    <location>
        <begin position="206"/>
        <end position="220"/>
    </location>
</feature>
<reference evidence="6" key="1">
    <citation type="submission" date="2016-09" db="EMBL/GenBank/DDBJ databases">
        <authorList>
            <person name="Varghese N."/>
            <person name="Submissions S."/>
        </authorList>
    </citation>
    <scope>NUCLEOTIDE SEQUENCE [LARGE SCALE GENOMIC DNA]</scope>
    <source>
        <strain evidence="6">25nlg</strain>
    </source>
</reference>
<dbReference type="NCBIfam" id="NF041000">
    <property type="entry name" value="ATPase_ComGA"/>
    <property type="match status" value="1"/>
</dbReference>
<dbReference type="Gene3D" id="3.40.50.300">
    <property type="entry name" value="P-loop containing nucleotide triphosphate hydrolases"/>
    <property type="match status" value="1"/>
</dbReference>
<evidence type="ECO:0000313" key="5">
    <source>
        <dbReference type="EMBL" id="SDB82976.1"/>
    </source>
</evidence>
<sequence length="337" mass="37829">MEMDDVFSASQALIKEAINRQASDIHFTPQEDGYRIAYRIHGQMNDKTILPWMEAVRLLSHFKYTAGMDIGERRKPQSTSMTFTHEQQTYHLRLSTLPAKKAESLAIRLTPRFASYTLDQLPVLKSHSKRLKSFLTYESGLLLFTGATGSGKTTTLYACIKALLAQKQRAIVSIEDPVEHEIDGIVQVETNERAGITFSSALKAVLRHDPDIIVIGEIRDQTTAQLAFRAALTGHLVLATLHTGSARMARHRLEQFEIAQCDWMEAIRAIIHQKLVPLKDGDRRMALYEWLTCIEEDISQATNTTVTIPHAARRAWSIGTIDDATLQSLCGKKEGGR</sequence>
<dbReference type="PANTHER" id="PTHR30258">
    <property type="entry name" value="TYPE II SECRETION SYSTEM PROTEIN GSPE-RELATED"/>
    <property type="match status" value="1"/>
</dbReference>
<accession>A0A1G6GP64</accession>
<evidence type="ECO:0000256" key="1">
    <source>
        <dbReference type="ARBA" id="ARBA00006611"/>
    </source>
</evidence>
<comment type="similarity">
    <text evidence="1">Belongs to the GSP E family.</text>
</comment>
<organism evidence="5 6">
    <name type="scientific">Shouchella lonarensis</name>
    <dbReference type="NCBI Taxonomy" id="1464122"/>
    <lineage>
        <taxon>Bacteria</taxon>
        <taxon>Bacillati</taxon>
        <taxon>Bacillota</taxon>
        <taxon>Bacilli</taxon>
        <taxon>Bacillales</taxon>
        <taxon>Bacillaceae</taxon>
        <taxon>Shouchella</taxon>
    </lineage>
</organism>
<dbReference type="Proteomes" id="UP000242662">
    <property type="component" value="Unassembled WGS sequence"/>
</dbReference>
<dbReference type="OrthoDB" id="9808272at2"/>
<dbReference type="AlphaFoldDB" id="A0A1G6GP64"/>
<evidence type="ECO:0000256" key="3">
    <source>
        <dbReference type="ARBA" id="ARBA00022840"/>
    </source>
</evidence>
<dbReference type="InterPro" id="IPR047667">
    <property type="entry name" value="ATPase_ComGA"/>
</dbReference>
<dbReference type="Gene3D" id="3.30.450.90">
    <property type="match status" value="1"/>
</dbReference>
<dbReference type="RefSeq" id="WP_090774460.1">
    <property type="nucleotide sequence ID" value="NZ_FMYM01000001.1"/>
</dbReference>
<dbReference type="InterPro" id="IPR001482">
    <property type="entry name" value="T2SS/T4SS_dom"/>
</dbReference>
<evidence type="ECO:0000313" key="6">
    <source>
        <dbReference type="Proteomes" id="UP000242662"/>
    </source>
</evidence>